<organism evidence="3 4">
    <name type="scientific">Hydra vulgaris</name>
    <name type="common">Hydra</name>
    <name type="synonym">Hydra attenuata</name>
    <dbReference type="NCBI Taxonomy" id="6087"/>
    <lineage>
        <taxon>Eukaryota</taxon>
        <taxon>Metazoa</taxon>
        <taxon>Cnidaria</taxon>
        <taxon>Hydrozoa</taxon>
        <taxon>Hydroidolina</taxon>
        <taxon>Anthoathecata</taxon>
        <taxon>Aplanulata</taxon>
        <taxon>Hydridae</taxon>
        <taxon>Hydra</taxon>
    </lineage>
</organism>
<dbReference type="PROSITE" id="PS00462">
    <property type="entry name" value="G_GLU_TRANSPEPTIDASE"/>
    <property type="match status" value="1"/>
</dbReference>
<keyword evidence="4" id="KW-0378">Hydrolase</keyword>
<dbReference type="InterPro" id="IPR055262">
    <property type="entry name" value="GGT_CS"/>
</dbReference>
<dbReference type="SUPFAM" id="SSF56235">
    <property type="entry name" value="N-terminal nucleophile aminohydrolases (Ntn hydrolases)"/>
    <property type="match status" value="1"/>
</dbReference>
<sequence length="595" mass="66337">MVKVKIFLPVFAFLVIVVFAIILGLEFGLRKKKKIHQKKNYYENGAVATDALKCSEIGRDVLIEGGHAVDAAIASLLCTGVVNLHSTGISGGGFMSVYNRKLKQSFVYNYREAAPGSLRADAFDKNVTLKNIVMLCYLKNIYRIGGLAVGVPGELRGLRKAHQKFGRLNWKRLVTPSIELAEKGFSMGNHMYKNMIDIETKKYLELDPGYREILMNKNGLWKKEGEIIVLKKLAETLRKVRDNPDALYTGELSQGFINDIVAHNGNMTLNDLKSYEVKEETPIEMKLGNYTLYTTPLPGGGTVLLSILKILKGFNWTKEDFTTFDKKVLNYHRMVEAFKFSYAARPFLGDPDKIPSVNRTAFNKLIADILDDNYAEQKRLKINDSVTRENKFYSQFFTKTQDSGTTHVSVIDKEGNAVSATDTINYAFGAKFCSVTSGICFNNELADFFIKSNVSENYPTTAANFPGPGKRPLSSTCPTIIVNNEGNVVMIVGGSGGTKITLSTAWVIMKVLWLGYSLEDAVNDVRVYHTFSPSYIQSETTLNFKIPINLMEGLKKKGHKFKDSTGHSVIQGIYVKDSKIYAKSDPRKQGEAAGY</sequence>
<dbReference type="InterPro" id="IPR029055">
    <property type="entry name" value="Ntn_hydrolases_N"/>
</dbReference>
<dbReference type="Proteomes" id="UP001652625">
    <property type="component" value="Chromosome 01"/>
</dbReference>
<protein>
    <submittedName>
        <fullName evidence="4">Glutathione hydrolase 1 proenzyme isoform X2</fullName>
    </submittedName>
</protein>
<evidence type="ECO:0000313" key="3">
    <source>
        <dbReference type="Proteomes" id="UP001652625"/>
    </source>
</evidence>
<dbReference type="InterPro" id="IPR043138">
    <property type="entry name" value="GGT_lsub"/>
</dbReference>
<name>A0ABM4B1Y0_HYDVU</name>
<keyword evidence="2" id="KW-0812">Transmembrane</keyword>
<dbReference type="Pfam" id="PF01019">
    <property type="entry name" value="G_glu_transpept"/>
    <property type="match status" value="1"/>
</dbReference>
<dbReference type="GO" id="GO:0016787">
    <property type="term" value="F:hydrolase activity"/>
    <property type="evidence" value="ECO:0007669"/>
    <property type="project" value="UniProtKB-KW"/>
</dbReference>
<evidence type="ECO:0000313" key="4">
    <source>
        <dbReference type="RefSeq" id="XP_065642807.1"/>
    </source>
</evidence>
<dbReference type="InterPro" id="IPR043137">
    <property type="entry name" value="GGT_ssub_C"/>
</dbReference>
<evidence type="ECO:0000256" key="2">
    <source>
        <dbReference type="SAM" id="Phobius"/>
    </source>
</evidence>
<dbReference type="GeneID" id="100215758"/>
<reference evidence="4" key="2">
    <citation type="submission" date="2025-08" db="UniProtKB">
        <authorList>
            <consortium name="RefSeq"/>
        </authorList>
    </citation>
    <scope>IDENTIFICATION</scope>
</reference>
<dbReference type="RefSeq" id="XP_065642807.1">
    <property type="nucleotide sequence ID" value="XM_065786735.1"/>
</dbReference>
<keyword evidence="2" id="KW-0472">Membrane</keyword>
<dbReference type="Gene3D" id="1.10.246.130">
    <property type="match status" value="1"/>
</dbReference>
<comment type="similarity">
    <text evidence="1">Belongs to the gamma-glutamyltransferase family.</text>
</comment>
<dbReference type="PANTHER" id="PTHR11686">
    <property type="entry name" value="GAMMA GLUTAMYL TRANSPEPTIDASE"/>
    <property type="match status" value="1"/>
</dbReference>
<dbReference type="PANTHER" id="PTHR11686:SF9">
    <property type="entry name" value="RE13973P"/>
    <property type="match status" value="1"/>
</dbReference>
<proteinExistence type="inferred from homology"/>
<dbReference type="NCBIfam" id="TIGR00066">
    <property type="entry name" value="g_glut_trans"/>
    <property type="match status" value="1"/>
</dbReference>
<evidence type="ECO:0000256" key="1">
    <source>
        <dbReference type="ARBA" id="ARBA00009381"/>
    </source>
</evidence>
<dbReference type="PRINTS" id="PR01210">
    <property type="entry name" value="GGTRANSPTASE"/>
</dbReference>
<reference evidence="3" key="1">
    <citation type="submission" date="2025-05" db="UniProtKB">
        <authorList>
            <consortium name="RefSeq"/>
        </authorList>
    </citation>
    <scope>NUCLEOTIDE SEQUENCE [LARGE SCALE GENOMIC DNA]</scope>
</reference>
<dbReference type="Gene3D" id="3.60.20.40">
    <property type="match status" value="1"/>
</dbReference>
<keyword evidence="2" id="KW-1133">Transmembrane helix</keyword>
<feature type="transmembrane region" description="Helical" evidence="2">
    <location>
        <begin position="6"/>
        <end position="29"/>
    </location>
</feature>
<keyword evidence="3" id="KW-1185">Reference proteome</keyword>
<gene>
    <name evidence="4" type="primary">LOC100215758</name>
</gene>
<dbReference type="InterPro" id="IPR000101">
    <property type="entry name" value="GGT_peptidase"/>
</dbReference>
<accession>A0ABM4B1Y0</accession>